<dbReference type="InterPro" id="IPR036249">
    <property type="entry name" value="Thioredoxin-like_sf"/>
</dbReference>
<dbReference type="Gene3D" id="3.40.30.10">
    <property type="entry name" value="Glutaredoxin"/>
    <property type="match status" value="1"/>
</dbReference>
<name>A0Y8H1_9GAMM</name>
<organism evidence="2 3">
    <name type="scientific">marine gamma proteobacterium HTCC2143</name>
    <dbReference type="NCBI Taxonomy" id="247633"/>
    <lineage>
        <taxon>Bacteria</taxon>
        <taxon>Pseudomonadati</taxon>
        <taxon>Pseudomonadota</taxon>
        <taxon>Gammaproteobacteria</taxon>
        <taxon>Cellvibrionales</taxon>
        <taxon>Spongiibacteraceae</taxon>
        <taxon>BD1-7 clade</taxon>
    </lineage>
</organism>
<feature type="transmembrane region" description="Helical" evidence="1">
    <location>
        <begin position="37"/>
        <end position="57"/>
    </location>
</feature>
<proteinExistence type="predicted"/>
<feature type="transmembrane region" description="Helical" evidence="1">
    <location>
        <begin position="63"/>
        <end position="82"/>
    </location>
</feature>
<keyword evidence="1" id="KW-1133">Transmembrane helix</keyword>
<gene>
    <name evidence="2" type="ORF">GP2143_14256</name>
</gene>
<dbReference type="eggNOG" id="ENOG502ZU3M">
    <property type="taxonomic scope" value="Bacteria"/>
</dbReference>
<dbReference type="OrthoDB" id="9809746at2"/>
<feature type="transmembrane region" description="Helical" evidence="1">
    <location>
        <begin position="6"/>
        <end position="30"/>
    </location>
</feature>
<evidence type="ECO:0000313" key="3">
    <source>
        <dbReference type="Proteomes" id="UP000004931"/>
    </source>
</evidence>
<sequence>MSGFTLAIIGFGIATATAIRWALLLVSVSIPRNRSGFIALMLLGAGLGITALAIGTQSLVADIAAGLAIFAGAFFLFSVAIGKQAGGSGQLQVGSPLADFSAPDENNEPFNISSLRGKPILLKFFRGHW</sequence>
<dbReference type="Proteomes" id="UP000004931">
    <property type="component" value="Unassembled WGS sequence"/>
</dbReference>
<evidence type="ECO:0000313" key="2">
    <source>
        <dbReference type="EMBL" id="EAW32425.1"/>
    </source>
</evidence>
<protein>
    <recommendedName>
        <fullName evidence="4">Alkyl hydroperoxide reductase subunit C/ Thiol specific antioxidant domain-containing protein</fullName>
    </recommendedName>
</protein>
<keyword evidence="3" id="KW-1185">Reference proteome</keyword>
<reference evidence="2 3" key="1">
    <citation type="journal article" date="2010" name="J. Bacteriol.">
        <title>Genome sequence of the oligotrophic marine Gammaproteobacterium HTCC2143, isolated from the Oregon Coast.</title>
        <authorList>
            <person name="Oh H.M."/>
            <person name="Kang I."/>
            <person name="Ferriera S."/>
            <person name="Giovannoni S.J."/>
            <person name="Cho J.C."/>
        </authorList>
    </citation>
    <scope>NUCLEOTIDE SEQUENCE [LARGE SCALE GENOMIC DNA]</scope>
    <source>
        <strain evidence="2 3">HTCC2143</strain>
    </source>
</reference>
<dbReference type="EMBL" id="AAVT01000001">
    <property type="protein sequence ID" value="EAW32425.1"/>
    <property type="molecule type" value="Genomic_DNA"/>
</dbReference>
<keyword evidence="1" id="KW-0472">Membrane</keyword>
<keyword evidence="1" id="KW-0812">Transmembrane</keyword>
<evidence type="ECO:0008006" key="4">
    <source>
        <dbReference type="Google" id="ProtNLM"/>
    </source>
</evidence>
<dbReference type="AlphaFoldDB" id="A0Y8H1"/>
<comment type="caution">
    <text evidence="2">The sequence shown here is derived from an EMBL/GenBank/DDBJ whole genome shotgun (WGS) entry which is preliminary data.</text>
</comment>
<dbReference type="SUPFAM" id="SSF52833">
    <property type="entry name" value="Thioredoxin-like"/>
    <property type="match status" value="1"/>
</dbReference>
<evidence type="ECO:0000256" key="1">
    <source>
        <dbReference type="SAM" id="Phobius"/>
    </source>
</evidence>
<accession>A0Y8H1</accession>